<comment type="caution">
    <text evidence="6">The sequence shown here is derived from an EMBL/GenBank/DDBJ whole genome shotgun (WGS) entry which is preliminary data.</text>
</comment>
<dbReference type="Gene3D" id="3.40.50.300">
    <property type="entry name" value="P-loop containing nucleotide triphosphate hydrolases"/>
    <property type="match status" value="2"/>
</dbReference>
<sequence>MDSNKLPPRNKLPPPYQHTVALFGKSIEFRNFIGKKILNDDRVFVQMSKTFVVETNDSFKIINTPDFFDEECLYPDQMAIDFMALSHPGLGLVILAIESENSQEEEVDAQIRKLKDTFGEQITTHLVIMLPENSSLESIYHLKQSFNIWCANPNLPSECKKWCSERQRFRYNFKNYSEDVVIRRKTDLEKIRYDGIPLYPLKRAGSNPMTPSTSQQTRAEPEEPDASAPPAQEAAPEHYNGISAWEQQDNMFNIVMLGLTGTGKSASANTILAAGNSKKHFLSKSSSLPVTTQCEEKIVKRLCGTQVRVVDTPDFLNDQLNISQGQVEECKRYCQPGRCVVLLVLQLSRFTDGEIGILEKLEKKLDWKIRESTIVLLTHKEDLEGGLDEYINAHDGLKSIVDMCGKRVHLFNNTSHDTKQVTELIKKIPNYENIFPKFTEKQCCVC</sequence>
<comment type="similarity">
    <text evidence="1">Belongs to the TRAFAC class TrmE-Era-EngA-EngB-Septin-like GTPase superfamily. AIG1/Toc34/Toc159-like paraseptin GTPase family. IAN subfamily.</text>
</comment>
<evidence type="ECO:0000256" key="1">
    <source>
        <dbReference type="ARBA" id="ARBA00008535"/>
    </source>
</evidence>
<proteinExistence type="inferred from homology"/>
<dbReference type="PANTHER" id="PTHR10903">
    <property type="entry name" value="GTPASE, IMAP FAMILY MEMBER-RELATED"/>
    <property type="match status" value="1"/>
</dbReference>
<gene>
    <name evidence="6" type="ORF">FQN60_014628</name>
</gene>
<keyword evidence="3" id="KW-0342">GTP-binding</keyword>
<dbReference type="PANTHER" id="PTHR10903:SF188">
    <property type="entry name" value="GTPASE IMAP FAMILY MEMBER 2-LIKE-RELATED"/>
    <property type="match status" value="1"/>
</dbReference>
<keyword evidence="7" id="KW-1185">Reference proteome</keyword>
<evidence type="ECO:0000313" key="6">
    <source>
        <dbReference type="EMBL" id="KAA8590694.1"/>
    </source>
</evidence>
<dbReference type="EMBL" id="VOFY01000008">
    <property type="protein sequence ID" value="KAA8590694.1"/>
    <property type="molecule type" value="Genomic_DNA"/>
</dbReference>
<evidence type="ECO:0000256" key="4">
    <source>
        <dbReference type="SAM" id="MobiDB-lite"/>
    </source>
</evidence>
<evidence type="ECO:0000259" key="5">
    <source>
        <dbReference type="PROSITE" id="PS51720"/>
    </source>
</evidence>
<organism evidence="6 7">
    <name type="scientific">Etheostoma spectabile</name>
    <name type="common">orangethroat darter</name>
    <dbReference type="NCBI Taxonomy" id="54343"/>
    <lineage>
        <taxon>Eukaryota</taxon>
        <taxon>Metazoa</taxon>
        <taxon>Chordata</taxon>
        <taxon>Craniata</taxon>
        <taxon>Vertebrata</taxon>
        <taxon>Euteleostomi</taxon>
        <taxon>Actinopterygii</taxon>
        <taxon>Neopterygii</taxon>
        <taxon>Teleostei</taxon>
        <taxon>Neoteleostei</taxon>
        <taxon>Acanthomorphata</taxon>
        <taxon>Eupercaria</taxon>
        <taxon>Perciformes</taxon>
        <taxon>Percoidei</taxon>
        <taxon>Percidae</taxon>
        <taxon>Etheostomatinae</taxon>
        <taxon>Etheostoma</taxon>
    </lineage>
</organism>
<dbReference type="InterPro" id="IPR006703">
    <property type="entry name" value="G_AIG1"/>
</dbReference>
<dbReference type="InterPro" id="IPR027417">
    <property type="entry name" value="P-loop_NTPase"/>
</dbReference>
<dbReference type="InterPro" id="IPR045058">
    <property type="entry name" value="GIMA/IAN/Toc"/>
</dbReference>
<feature type="compositionally biased region" description="Polar residues" evidence="4">
    <location>
        <begin position="207"/>
        <end position="218"/>
    </location>
</feature>
<dbReference type="Pfam" id="PF04548">
    <property type="entry name" value="AIG1"/>
    <property type="match status" value="2"/>
</dbReference>
<evidence type="ECO:0000256" key="3">
    <source>
        <dbReference type="ARBA" id="ARBA00023134"/>
    </source>
</evidence>
<name>A0A5J5DAY3_9PERO</name>
<protein>
    <recommendedName>
        <fullName evidence="5">AIG1-type G domain-containing protein</fullName>
    </recommendedName>
</protein>
<keyword evidence="2" id="KW-0547">Nucleotide-binding</keyword>
<feature type="region of interest" description="Disordered" evidence="4">
    <location>
        <begin position="202"/>
        <end position="234"/>
    </location>
</feature>
<evidence type="ECO:0000256" key="2">
    <source>
        <dbReference type="ARBA" id="ARBA00022741"/>
    </source>
</evidence>
<dbReference type="Proteomes" id="UP000327493">
    <property type="component" value="Chromosome 8"/>
</dbReference>
<accession>A0A5J5DAY3</accession>
<evidence type="ECO:0000313" key="7">
    <source>
        <dbReference type="Proteomes" id="UP000327493"/>
    </source>
</evidence>
<dbReference type="PROSITE" id="PS51720">
    <property type="entry name" value="G_AIG1"/>
    <property type="match status" value="1"/>
</dbReference>
<dbReference type="GO" id="GO:0005525">
    <property type="term" value="F:GTP binding"/>
    <property type="evidence" value="ECO:0007669"/>
    <property type="project" value="UniProtKB-KW"/>
</dbReference>
<dbReference type="SUPFAM" id="SSF52540">
    <property type="entry name" value="P-loop containing nucleoside triphosphate hydrolases"/>
    <property type="match status" value="1"/>
</dbReference>
<reference evidence="6 7" key="1">
    <citation type="submission" date="2019-08" db="EMBL/GenBank/DDBJ databases">
        <title>A chromosome-level genome assembly, high-density linkage maps, and genome scans reveal the genomic architecture of hybrid incompatibilities underlying speciation via character displacement in darters (Percidae: Etheostominae).</title>
        <authorList>
            <person name="Moran R.L."/>
            <person name="Catchen J.M."/>
            <person name="Fuller R.C."/>
        </authorList>
    </citation>
    <scope>NUCLEOTIDE SEQUENCE [LARGE SCALE GENOMIC DNA]</scope>
    <source>
        <strain evidence="6">EspeVRDwgs_2016</strain>
        <tissue evidence="6">Muscle</tissue>
    </source>
</reference>
<feature type="domain" description="AIG1-type G" evidence="5">
    <location>
        <begin position="249"/>
        <end position="446"/>
    </location>
</feature>
<dbReference type="AlphaFoldDB" id="A0A5J5DAY3"/>